<comment type="caution">
    <text evidence="1">The sequence shown here is derived from an EMBL/GenBank/DDBJ whole genome shotgun (WGS) entry which is preliminary data.</text>
</comment>
<dbReference type="Pfam" id="PF11075">
    <property type="entry name" value="DUF2780"/>
    <property type="match status" value="1"/>
</dbReference>
<dbReference type="RefSeq" id="WP_045985393.1">
    <property type="nucleotide sequence ID" value="NZ_CP063051.1"/>
</dbReference>
<dbReference type="InterPro" id="IPR021302">
    <property type="entry name" value="DUF2780_VcgC/VcgE"/>
</dbReference>
<dbReference type="AlphaFoldDB" id="A0A837G904"/>
<proteinExistence type="predicted"/>
<name>A0A837G904_9VIBR</name>
<gene>
    <name evidence="1" type="ORF">TW71_06875</name>
</gene>
<reference evidence="1" key="1">
    <citation type="journal article" date="2015" name="BMC Genomics">
        <title>Genome mining reveals unlocked bioactive potential of marine Gram-negative bacteria.</title>
        <authorList>
            <person name="Machado H."/>
            <person name="Sonnenschein E.C."/>
            <person name="Melchiorsen J."/>
            <person name="Gram L."/>
        </authorList>
    </citation>
    <scope>NUCLEOTIDE SEQUENCE</scope>
    <source>
        <strain evidence="1">S2052</strain>
    </source>
</reference>
<sequence length="159" mass="16328">MTKALLLLPLLLSTSFSSYAFLNLGKESPDSSALTSVISEKLSNTQSQSPLADALTSNLSISGEQAATGSAALLSLAQNQLPADQSEELTGAIPGLSSLSSLGGIAGQVDSMSAVSDIFAKIGLDPSMISQFTPVILEYLSGQGASSGLMTSLEELWKE</sequence>
<dbReference type="EMBL" id="JXXR01000005">
    <property type="protein sequence ID" value="KJY75766.1"/>
    <property type="molecule type" value="Genomic_DNA"/>
</dbReference>
<organism evidence="1">
    <name type="scientific">Vibrio coralliilyticus</name>
    <dbReference type="NCBI Taxonomy" id="190893"/>
    <lineage>
        <taxon>Bacteria</taxon>
        <taxon>Pseudomonadati</taxon>
        <taxon>Pseudomonadota</taxon>
        <taxon>Gammaproteobacteria</taxon>
        <taxon>Vibrionales</taxon>
        <taxon>Vibrionaceae</taxon>
        <taxon>Vibrio</taxon>
    </lineage>
</organism>
<protein>
    <submittedName>
        <fullName evidence="1">VcgC</fullName>
    </submittedName>
</protein>
<evidence type="ECO:0000313" key="1">
    <source>
        <dbReference type="EMBL" id="KJY75766.1"/>
    </source>
</evidence>
<accession>A0A837G904</accession>